<keyword evidence="11" id="KW-1185">Reference proteome</keyword>
<evidence type="ECO:0000256" key="3">
    <source>
        <dbReference type="ARBA" id="ARBA00022519"/>
    </source>
</evidence>
<dbReference type="InterPro" id="IPR017871">
    <property type="entry name" value="ABC_transporter-like_CS"/>
</dbReference>
<accession>A0ABZ2C328</accession>
<dbReference type="InterPro" id="IPR003593">
    <property type="entry name" value="AAA+_ATPase"/>
</dbReference>
<evidence type="ECO:0000256" key="8">
    <source>
        <dbReference type="RuleBase" id="RU364083"/>
    </source>
</evidence>
<reference evidence="10 11" key="1">
    <citation type="journal article" date="2024" name="Environ. Microbiol.">
        <title>Novel evolutionary insights on the interactions of the Holosporales (Alphaproteobacteria) with eukaryotic hosts from comparative genomics.</title>
        <authorList>
            <person name="Giovannini M."/>
            <person name="Petroni G."/>
            <person name="Castelli M."/>
        </authorList>
    </citation>
    <scope>NUCLEOTIDE SEQUENCE [LARGE SCALE GENOMIC DNA]</scope>
    <source>
        <strain evidence="10 11">US_Bl 15I1</strain>
    </source>
</reference>
<dbReference type="InterPro" id="IPR027417">
    <property type="entry name" value="P-loop_NTPase"/>
</dbReference>
<keyword evidence="3" id="KW-0997">Cell inner membrane</keyword>
<evidence type="ECO:0000259" key="9">
    <source>
        <dbReference type="PROSITE" id="PS50893"/>
    </source>
</evidence>
<dbReference type="InterPro" id="IPR003439">
    <property type="entry name" value="ABC_transporter-like_ATP-bd"/>
</dbReference>
<keyword evidence="6 8" id="KW-1278">Translocase</keyword>
<comment type="similarity">
    <text evidence="8">Belongs to the ABC transporter superfamily. Spermidine/putrescine importer (TC 3.A.1.11.1) family.</text>
</comment>
<dbReference type="NCBIfam" id="TIGR01187">
    <property type="entry name" value="potA"/>
    <property type="match status" value="1"/>
</dbReference>
<organism evidence="10 11">
    <name type="scientific">Candidatus Bealeia paramacronuclearis</name>
    <dbReference type="NCBI Taxonomy" id="1921001"/>
    <lineage>
        <taxon>Bacteria</taxon>
        <taxon>Pseudomonadati</taxon>
        <taxon>Pseudomonadota</taxon>
        <taxon>Alphaproteobacteria</taxon>
        <taxon>Holosporales</taxon>
        <taxon>Holosporaceae</taxon>
        <taxon>Candidatus Bealeia</taxon>
    </lineage>
</organism>
<evidence type="ECO:0000313" key="10">
    <source>
        <dbReference type="EMBL" id="WVX66566.1"/>
    </source>
</evidence>
<dbReference type="EC" id="7.6.2.11" evidence="8"/>
<keyword evidence="5 8" id="KW-0067">ATP-binding</keyword>
<dbReference type="Pfam" id="PF08402">
    <property type="entry name" value="TOBE_2"/>
    <property type="match status" value="1"/>
</dbReference>
<dbReference type="InterPro" id="IPR008995">
    <property type="entry name" value="Mo/tungstate-bd_C_term_dom"/>
</dbReference>
<dbReference type="InterPro" id="IPR050093">
    <property type="entry name" value="ABC_SmlMolc_Importer"/>
</dbReference>
<protein>
    <recommendedName>
        <fullName evidence="8">Spermidine/putrescine import ATP-binding protein PotA</fullName>
        <ecNumber evidence="8">7.6.2.11</ecNumber>
    </recommendedName>
</protein>
<dbReference type="EMBL" id="CP133270">
    <property type="protein sequence ID" value="WVX66566.1"/>
    <property type="molecule type" value="Genomic_DNA"/>
</dbReference>
<dbReference type="PANTHER" id="PTHR42781:SF5">
    <property type="entry name" value="PUTRESCINE TRANSPORT ATP-BINDING PROTEIN POTG"/>
    <property type="match status" value="1"/>
</dbReference>
<feature type="domain" description="ABC transporter" evidence="9">
    <location>
        <begin position="24"/>
        <end position="254"/>
    </location>
</feature>
<dbReference type="Pfam" id="PF00005">
    <property type="entry name" value="ABC_tran"/>
    <property type="match status" value="1"/>
</dbReference>
<name>A0ABZ2C328_9PROT</name>
<evidence type="ECO:0000256" key="4">
    <source>
        <dbReference type="ARBA" id="ARBA00022741"/>
    </source>
</evidence>
<dbReference type="PANTHER" id="PTHR42781">
    <property type="entry name" value="SPERMIDINE/PUTRESCINE IMPORT ATP-BINDING PROTEIN POTA"/>
    <property type="match status" value="1"/>
</dbReference>
<dbReference type="RefSeq" id="WP_331255419.1">
    <property type="nucleotide sequence ID" value="NZ_CP133270.1"/>
</dbReference>
<dbReference type="PROSITE" id="PS00211">
    <property type="entry name" value="ABC_TRANSPORTER_1"/>
    <property type="match status" value="1"/>
</dbReference>
<comment type="function">
    <text evidence="8">Part of the ABC transporter complex PotABCD involved in spermidine/putrescine import. Responsible for energy coupling to the transport system.</text>
</comment>
<comment type="catalytic activity">
    <reaction evidence="8">
        <text>ATP + H2O + polyamine-[polyamine-binding protein]Side 1 = ADP + phosphate + polyamineSide 2 + [polyamine-binding protein]Side 1.</text>
        <dbReference type="EC" id="7.6.2.11"/>
    </reaction>
</comment>
<keyword evidence="4 8" id="KW-0547">Nucleotide-binding</keyword>
<keyword evidence="2 8" id="KW-1003">Cell membrane</keyword>
<evidence type="ECO:0000256" key="2">
    <source>
        <dbReference type="ARBA" id="ARBA00022475"/>
    </source>
</evidence>
<dbReference type="Gene3D" id="2.40.50.100">
    <property type="match status" value="1"/>
</dbReference>
<proteinExistence type="inferred from homology"/>
<dbReference type="SMART" id="SM00382">
    <property type="entry name" value="AAA"/>
    <property type="match status" value="1"/>
</dbReference>
<evidence type="ECO:0000256" key="6">
    <source>
        <dbReference type="ARBA" id="ARBA00022967"/>
    </source>
</evidence>
<dbReference type="PROSITE" id="PS50893">
    <property type="entry name" value="ABC_TRANSPORTER_2"/>
    <property type="match status" value="1"/>
</dbReference>
<dbReference type="InterPro" id="IPR013611">
    <property type="entry name" value="Transp-assoc_OB_typ2"/>
</dbReference>
<keyword evidence="1 8" id="KW-0813">Transport</keyword>
<dbReference type="Gene3D" id="3.40.50.300">
    <property type="entry name" value="P-loop containing nucleotide triphosphate hydrolases"/>
    <property type="match status" value="1"/>
</dbReference>
<dbReference type="SUPFAM" id="SSF50331">
    <property type="entry name" value="MOP-like"/>
    <property type="match status" value="1"/>
</dbReference>
<gene>
    <name evidence="8" type="primary">potA</name>
    <name evidence="10" type="ORF">Bealeia1_00745</name>
</gene>
<dbReference type="InterPro" id="IPR005893">
    <property type="entry name" value="PotA-like"/>
</dbReference>
<keyword evidence="7 8" id="KW-0472">Membrane</keyword>
<evidence type="ECO:0000256" key="1">
    <source>
        <dbReference type="ARBA" id="ARBA00022448"/>
    </source>
</evidence>
<evidence type="ECO:0000313" key="11">
    <source>
        <dbReference type="Proteomes" id="UP001330434"/>
    </source>
</evidence>
<dbReference type="SUPFAM" id="SSF52540">
    <property type="entry name" value="P-loop containing nucleoside triphosphate hydrolases"/>
    <property type="match status" value="1"/>
</dbReference>
<sequence length="381" mass="42842">MAAYPKTKRIHLEPWQDPKSKPYIEIEGVSKDFGGVTAVDNVSLSIYQGEFFSLLGPSGCGKTTLLRMLAGFEMPSSGRIYIDGVDVTHRPPYDRPVNMMFQSYALFPHMTVEQNVAFGLKQERIGTKEIQEKVIDALHLVQMGKFAKRKPNQLSGGQRQRVALARCLVKQPKLILLDEPLAALDKKLRDQTQFELVNIQEQVGVTFIMVTHDQEEAMTMSSRMGIMDHGRLRQLGTPNEIYEYPNSEYVADFIGMMNLFEGIVLESAKNHVVVESEEAGRELYVGHGADVPQGSQVLVAIRPEKVMISLNEPDIVRNVTKGIVKDIAYLGDVSIYHVELDSGKIVLATMPNLVRLAERTVTWDDEVYLYWRAENSIVLVS</sequence>
<dbReference type="Proteomes" id="UP001330434">
    <property type="component" value="Chromosome"/>
</dbReference>
<evidence type="ECO:0000256" key="7">
    <source>
        <dbReference type="ARBA" id="ARBA00023136"/>
    </source>
</evidence>
<evidence type="ECO:0000256" key="5">
    <source>
        <dbReference type="ARBA" id="ARBA00022840"/>
    </source>
</evidence>
<comment type="subunit">
    <text evidence="8">The complex is composed of two ATP-binding proteins (PotA), two transmembrane proteins (PotB and PotC) and a solute-binding protein (PotD).</text>
</comment>